<proteinExistence type="inferred from homology"/>
<dbReference type="Pfam" id="PF07993">
    <property type="entry name" value="NAD_binding_4"/>
    <property type="match status" value="1"/>
</dbReference>
<comment type="function">
    <text evidence="1">Catalyzes the reduction of fatty acyl-CoA to fatty alcohols.</text>
</comment>
<protein>
    <recommendedName>
        <fullName evidence="1">Fatty acyl-CoA reductase</fullName>
        <ecNumber evidence="1">1.2.1.84</ecNumber>
    </recommendedName>
</protein>
<organism evidence="3 4">
    <name type="scientific">Rubus argutus</name>
    <name type="common">Southern blackberry</name>
    <dbReference type="NCBI Taxonomy" id="59490"/>
    <lineage>
        <taxon>Eukaryota</taxon>
        <taxon>Viridiplantae</taxon>
        <taxon>Streptophyta</taxon>
        <taxon>Embryophyta</taxon>
        <taxon>Tracheophyta</taxon>
        <taxon>Spermatophyta</taxon>
        <taxon>Magnoliopsida</taxon>
        <taxon>eudicotyledons</taxon>
        <taxon>Gunneridae</taxon>
        <taxon>Pentapetalae</taxon>
        <taxon>rosids</taxon>
        <taxon>fabids</taxon>
        <taxon>Rosales</taxon>
        <taxon>Rosaceae</taxon>
        <taxon>Rosoideae</taxon>
        <taxon>Rosoideae incertae sedis</taxon>
        <taxon>Rubus</taxon>
    </lineage>
</organism>
<dbReference type="GO" id="GO:0035336">
    <property type="term" value="P:long-chain fatty-acyl-CoA metabolic process"/>
    <property type="evidence" value="ECO:0007669"/>
    <property type="project" value="TreeGrafter"/>
</dbReference>
<dbReference type="EMBL" id="JBEDUW010000003">
    <property type="protein sequence ID" value="KAK9940753.1"/>
    <property type="molecule type" value="Genomic_DNA"/>
</dbReference>
<evidence type="ECO:0000259" key="2">
    <source>
        <dbReference type="Pfam" id="PF07993"/>
    </source>
</evidence>
<sequence>MVKESTKFDFEEVESNLVEEKLNELRTEDASEEVITNTMKDFGIERAKLYGWPNTYVVTKAMGELFLSRHAKKNPPFVVVRPPIVTSTYNEPFPGWIQGYRTVDSVIANYCKGKLTHLLLDPMTISDMIPVDMMVNSMIAAMVVNANKSSGTIYQVGSSLRNPIKSYAIRSFAFQFFTKFPWINKDGKPIIVGLIPIFKTMATFHMYIKIRYMLPLKGLELVNKASCRISKMYMSSLIRNSD</sequence>
<comment type="catalytic activity">
    <reaction evidence="1">
        <text>a long-chain fatty acyl-CoA + 2 NADPH + 2 H(+) = a long-chain primary fatty alcohol + 2 NADP(+) + CoA</text>
        <dbReference type="Rhea" id="RHEA:52716"/>
        <dbReference type="ChEBI" id="CHEBI:15378"/>
        <dbReference type="ChEBI" id="CHEBI:57287"/>
        <dbReference type="ChEBI" id="CHEBI:57783"/>
        <dbReference type="ChEBI" id="CHEBI:58349"/>
        <dbReference type="ChEBI" id="CHEBI:77396"/>
        <dbReference type="ChEBI" id="CHEBI:83139"/>
        <dbReference type="EC" id="1.2.1.84"/>
    </reaction>
</comment>
<dbReference type="PANTHER" id="PTHR11011:SF84">
    <property type="entry name" value="ACYL-COA REDUCTASE-LIKE PROTEIN, PUTATIVE-RELATED"/>
    <property type="match status" value="1"/>
</dbReference>
<dbReference type="Proteomes" id="UP001457282">
    <property type="component" value="Unassembled WGS sequence"/>
</dbReference>
<evidence type="ECO:0000313" key="3">
    <source>
        <dbReference type="EMBL" id="KAK9940753.1"/>
    </source>
</evidence>
<keyword evidence="1" id="KW-0443">Lipid metabolism</keyword>
<keyword evidence="1" id="KW-0521">NADP</keyword>
<dbReference type="EC" id="1.2.1.84" evidence="1"/>
<gene>
    <name evidence="3" type="ORF">M0R45_017396</name>
</gene>
<accession>A0AAW1XY87</accession>
<evidence type="ECO:0000256" key="1">
    <source>
        <dbReference type="RuleBase" id="RU363097"/>
    </source>
</evidence>
<keyword evidence="4" id="KW-1185">Reference proteome</keyword>
<keyword evidence="1" id="KW-0560">Oxidoreductase</keyword>
<reference evidence="3 4" key="1">
    <citation type="journal article" date="2023" name="G3 (Bethesda)">
        <title>A chromosome-length genome assembly and annotation of blackberry (Rubus argutus, cv. 'Hillquist').</title>
        <authorList>
            <person name="Bruna T."/>
            <person name="Aryal R."/>
            <person name="Dudchenko O."/>
            <person name="Sargent D.J."/>
            <person name="Mead D."/>
            <person name="Buti M."/>
            <person name="Cavallini A."/>
            <person name="Hytonen T."/>
            <person name="Andres J."/>
            <person name="Pham M."/>
            <person name="Weisz D."/>
            <person name="Mascagni F."/>
            <person name="Usai G."/>
            <person name="Natali L."/>
            <person name="Bassil N."/>
            <person name="Fernandez G.E."/>
            <person name="Lomsadze A."/>
            <person name="Armour M."/>
            <person name="Olukolu B."/>
            <person name="Poorten T."/>
            <person name="Britton C."/>
            <person name="Davik J."/>
            <person name="Ashrafi H."/>
            <person name="Aiden E.L."/>
            <person name="Borodovsky M."/>
            <person name="Worthington M."/>
        </authorList>
    </citation>
    <scope>NUCLEOTIDE SEQUENCE [LARGE SCALE GENOMIC DNA]</scope>
    <source>
        <strain evidence="3">PI 553951</strain>
    </source>
</reference>
<dbReference type="SUPFAM" id="SSF51735">
    <property type="entry name" value="NAD(P)-binding Rossmann-fold domains"/>
    <property type="match status" value="1"/>
</dbReference>
<dbReference type="GO" id="GO:0102965">
    <property type="term" value="F:alcohol-forming long-chain fatty acyl-CoA reductase activity"/>
    <property type="evidence" value="ECO:0007669"/>
    <property type="project" value="UniProtKB-EC"/>
</dbReference>
<evidence type="ECO:0000313" key="4">
    <source>
        <dbReference type="Proteomes" id="UP001457282"/>
    </source>
</evidence>
<feature type="domain" description="Thioester reductase (TE)" evidence="2">
    <location>
        <begin position="19"/>
        <end position="138"/>
    </location>
</feature>
<dbReference type="PANTHER" id="PTHR11011">
    <property type="entry name" value="MALE STERILITY PROTEIN 2-RELATED"/>
    <property type="match status" value="1"/>
</dbReference>
<comment type="caution">
    <text evidence="3">The sequence shown here is derived from an EMBL/GenBank/DDBJ whole genome shotgun (WGS) entry which is preliminary data.</text>
</comment>
<dbReference type="InterPro" id="IPR026055">
    <property type="entry name" value="FAR"/>
</dbReference>
<dbReference type="Gene3D" id="3.40.50.720">
    <property type="entry name" value="NAD(P)-binding Rossmann-like Domain"/>
    <property type="match status" value="1"/>
</dbReference>
<dbReference type="InterPro" id="IPR013120">
    <property type="entry name" value="FAR_NAD-bd"/>
</dbReference>
<name>A0AAW1XY87_RUBAR</name>
<dbReference type="InterPro" id="IPR036291">
    <property type="entry name" value="NAD(P)-bd_dom_sf"/>
</dbReference>
<dbReference type="GO" id="GO:0080019">
    <property type="term" value="F:alcohol-forming very long-chain fatty acyl-CoA reductase activity"/>
    <property type="evidence" value="ECO:0007669"/>
    <property type="project" value="InterPro"/>
</dbReference>
<keyword evidence="1" id="KW-0444">Lipid biosynthesis</keyword>
<dbReference type="AlphaFoldDB" id="A0AAW1XY87"/>
<comment type="similarity">
    <text evidence="1">Belongs to the fatty acyl-CoA reductase family.</text>
</comment>
<dbReference type="GO" id="GO:0010345">
    <property type="term" value="P:suberin biosynthetic process"/>
    <property type="evidence" value="ECO:0007669"/>
    <property type="project" value="TreeGrafter"/>
</dbReference>